<dbReference type="AlphaFoldDB" id="A0A438HZA5"/>
<gene>
    <name evidence="1" type="ORF">CK203_034444</name>
</gene>
<protein>
    <submittedName>
        <fullName evidence="1">Uncharacterized protein</fullName>
    </submittedName>
</protein>
<dbReference type="Proteomes" id="UP000288805">
    <property type="component" value="Unassembled WGS sequence"/>
</dbReference>
<dbReference type="EMBL" id="QGNW01000160">
    <property type="protein sequence ID" value="RVW89798.1"/>
    <property type="molecule type" value="Genomic_DNA"/>
</dbReference>
<organism evidence="1 2">
    <name type="scientific">Vitis vinifera</name>
    <name type="common">Grape</name>
    <dbReference type="NCBI Taxonomy" id="29760"/>
    <lineage>
        <taxon>Eukaryota</taxon>
        <taxon>Viridiplantae</taxon>
        <taxon>Streptophyta</taxon>
        <taxon>Embryophyta</taxon>
        <taxon>Tracheophyta</taxon>
        <taxon>Spermatophyta</taxon>
        <taxon>Magnoliopsida</taxon>
        <taxon>eudicotyledons</taxon>
        <taxon>Gunneridae</taxon>
        <taxon>Pentapetalae</taxon>
        <taxon>rosids</taxon>
        <taxon>Vitales</taxon>
        <taxon>Vitaceae</taxon>
        <taxon>Viteae</taxon>
        <taxon>Vitis</taxon>
    </lineage>
</organism>
<evidence type="ECO:0000313" key="2">
    <source>
        <dbReference type="Proteomes" id="UP000288805"/>
    </source>
</evidence>
<reference evidence="1 2" key="1">
    <citation type="journal article" date="2018" name="PLoS Genet.">
        <title>Population sequencing reveals clonal diversity and ancestral inbreeding in the grapevine cultivar Chardonnay.</title>
        <authorList>
            <person name="Roach M.J."/>
            <person name="Johnson D.L."/>
            <person name="Bohlmann J."/>
            <person name="van Vuuren H.J."/>
            <person name="Jones S.J."/>
            <person name="Pretorius I.S."/>
            <person name="Schmidt S.A."/>
            <person name="Borneman A.R."/>
        </authorList>
    </citation>
    <scope>NUCLEOTIDE SEQUENCE [LARGE SCALE GENOMIC DNA]</scope>
    <source>
        <strain evidence="2">cv. Chardonnay</strain>
        <tissue evidence="1">Leaf</tissue>
    </source>
</reference>
<accession>A0A438HZA5</accession>
<sequence length="196" mass="21601">MSTLFRLIPETTSVQTAIVESLTLPHYSAQAPFILIPDVEEMYSMLSAGVGWYGSSPPQSLDHWRGHSPIRSLEPDQSRYYHHSGGVDPYGDGWQSHLHSRRVPSIILDNGSALNVCLLATAITLGYAPSNFGPSTQTVRAYDKTRREVIGTLEIELLIAGVIPSPFHQKVKFIHNGQVITVQSIGDMFISSELVL</sequence>
<comment type="caution">
    <text evidence="1">The sequence shown here is derived from an EMBL/GenBank/DDBJ whole genome shotgun (WGS) entry which is preliminary data.</text>
</comment>
<evidence type="ECO:0000313" key="1">
    <source>
        <dbReference type="EMBL" id="RVW89798.1"/>
    </source>
</evidence>
<proteinExistence type="predicted"/>
<name>A0A438HZA5_VITVI</name>